<comment type="caution">
    <text evidence="5">Lacks conserved residue(s) required for the propagation of feature annotation.</text>
</comment>
<keyword evidence="4 5" id="KW-0472">Membrane</keyword>
<sequence length="268" mass="29713">MKNFSVNSQLLRRKPSFVQTIQNSFILAFRSLLKVWHTPEQLTDVTLQPIFFILMFAYIFGGAIAGNVDKYLPTIVPAILVQTLFSASIISGTQLREDMETGIFDRFKSLPIARIAPLAGPLLADILRYAIATFSTLTTGYIIGYRPAGGIINLIIASLFVIKFSWCISWVFAFVGVVARTASSVQAISMLVMFPLMFLSNAFVPVETMPHAIQWFAKNNPISHIITAVRQLTNTGKIGSDFVITLIGMIIIVGIFIPLTVRIYSQKT</sequence>
<dbReference type="PANTHER" id="PTHR43229">
    <property type="entry name" value="NODULATION PROTEIN J"/>
    <property type="match status" value="1"/>
</dbReference>
<keyword evidence="2 5" id="KW-0812">Transmembrane</keyword>
<feature type="transmembrane region" description="Helical" evidence="5">
    <location>
        <begin position="45"/>
        <end position="65"/>
    </location>
</feature>
<keyword evidence="3 5" id="KW-1133">Transmembrane helix</keyword>
<feature type="domain" description="ABC transmembrane type-2" evidence="6">
    <location>
        <begin position="40"/>
        <end position="267"/>
    </location>
</feature>
<dbReference type="PIRSF" id="PIRSF006648">
    <property type="entry name" value="DrrB"/>
    <property type="match status" value="1"/>
</dbReference>
<keyword evidence="8" id="KW-1185">Reference proteome</keyword>
<evidence type="ECO:0000256" key="3">
    <source>
        <dbReference type="ARBA" id="ARBA00022989"/>
    </source>
</evidence>
<organism evidence="7 8">
    <name type="scientific">Caldicellulosiruptor diazotrophicus</name>
    <dbReference type="NCBI Taxonomy" id="2806205"/>
    <lineage>
        <taxon>Bacteria</taxon>
        <taxon>Bacillati</taxon>
        <taxon>Bacillota</taxon>
        <taxon>Bacillota incertae sedis</taxon>
        <taxon>Caldicellulosiruptorales</taxon>
        <taxon>Caldicellulosiruptoraceae</taxon>
        <taxon>Caldicellulosiruptor</taxon>
    </lineage>
</organism>
<dbReference type="RefSeq" id="WP_207180418.1">
    <property type="nucleotide sequence ID" value="NZ_AP024480.1"/>
</dbReference>
<reference evidence="7 8" key="1">
    <citation type="submission" date="2021-02" db="EMBL/GenBank/DDBJ databases">
        <title>Nitrogen-fixing ability and nitrogen fixation related genes of thermophilic fermentative bacteria in the genus Caldicellulosiruptor.</title>
        <authorList>
            <person name="Chen Y."/>
            <person name="Nishihara A."/>
            <person name="Haruta S."/>
        </authorList>
    </citation>
    <scope>NUCLEOTIDE SEQUENCE [LARGE SCALE GENOMIC DNA]</scope>
    <source>
        <strain evidence="7 8">YA01</strain>
    </source>
</reference>
<evidence type="ECO:0000256" key="4">
    <source>
        <dbReference type="ARBA" id="ARBA00023136"/>
    </source>
</evidence>
<feature type="transmembrane region" description="Helical" evidence="5">
    <location>
        <begin position="71"/>
        <end position="91"/>
    </location>
</feature>
<dbReference type="InterPro" id="IPR000412">
    <property type="entry name" value="ABC_2_transport"/>
</dbReference>
<dbReference type="Proteomes" id="UP000663623">
    <property type="component" value="Chromosome"/>
</dbReference>
<dbReference type="InterPro" id="IPR047817">
    <property type="entry name" value="ABC2_TM_bact-type"/>
</dbReference>
<evidence type="ECO:0000313" key="8">
    <source>
        <dbReference type="Proteomes" id="UP000663623"/>
    </source>
</evidence>
<comment type="similarity">
    <text evidence="5">Belongs to the ABC-2 integral membrane protein family.</text>
</comment>
<dbReference type="InterPro" id="IPR013525">
    <property type="entry name" value="ABC2_TM"/>
</dbReference>
<dbReference type="PANTHER" id="PTHR43229:SF2">
    <property type="entry name" value="NODULATION PROTEIN J"/>
    <property type="match status" value="1"/>
</dbReference>
<feature type="transmembrane region" description="Helical" evidence="5">
    <location>
        <begin position="187"/>
        <end position="206"/>
    </location>
</feature>
<name>A0ABN6E6K8_9FIRM</name>
<protein>
    <recommendedName>
        <fullName evidence="5">Transport permease protein</fullName>
    </recommendedName>
</protein>
<comment type="subcellular location">
    <subcellularLocation>
        <location evidence="5">Cell membrane</location>
        <topology evidence="5">Multi-pass membrane protein</topology>
    </subcellularLocation>
    <subcellularLocation>
        <location evidence="1">Membrane</location>
        <topology evidence="1">Multi-pass membrane protein</topology>
    </subcellularLocation>
</comment>
<keyword evidence="5" id="KW-1003">Cell membrane</keyword>
<evidence type="ECO:0000256" key="2">
    <source>
        <dbReference type="ARBA" id="ARBA00022692"/>
    </source>
</evidence>
<evidence type="ECO:0000313" key="7">
    <source>
        <dbReference type="EMBL" id="BCS80214.1"/>
    </source>
</evidence>
<dbReference type="InterPro" id="IPR051784">
    <property type="entry name" value="Nod_factor_ABC_transporter"/>
</dbReference>
<proteinExistence type="inferred from homology"/>
<keyword evidence="5" id="KW-0813">Transport</keyword>
<evidence type="ECO:0000259" key="6">
    <source>
        <dbReference type="PROSITE" id="PS51012"/>
    </source>
</evidence>
<feature type="transmembrane region" description="Helical" evidence="5">
    <location>
        <begin position="242"/>
        <end position="264"/>
    </location>
</feature>
<gene>
    <name evidence="7" type="primary">drrB</name>
    <name evidence="7" type="ORF">CaldiYA01_01740</name>
</gene>
<accession>A0ABN6E6K8</accession>
<feature type="transmembrane region" description="Helical" evidence="5">
    <location>
        <begin position="151"/>
        <end position="175"/>
    </location>
</feature>
<evidence type="ECO:0000256" key="1">
    <source>
        <dbReference type="ARBA" id="ARBA00004141"/>
    </source>
</evidence>
<dbReference type="PROSITE" id="PS51012">
    <property type="entry name" value="ABC_TM2"/>
    <property type="match status" value="1"/>
</dbReference>
<dbReference type="EMBL" id="AP024480">
    <property type="protein sequence ID" value="BCS80214.1"/>
    <property type="molecule type" value="Genomic_DNA"/>
</dbReference>
<evidence type="ECO:0000256" key="5">
    <source>
        <dbReference type="RuleBase" id="RU361157"/>
    </source>
</evidence>
<dbReference type="Pfam" id="PF01061">
    <property type="entry name" value="ABC2_membrane"/>
    <property type="match status" value="1"/>
</dbReference>